<dbReference type="Pfam" id="PF11306">
    <property type="entry name" value="DUF3108"/>
    <property type="match status" value="1"/>
</dbReference>
<proteinExistence type="predicted"/>
<feature type="chain" id="PRO_5046101436" description="DUF3108 domain-containing protein" evidence="1">
    <location>
        <begin position="25"/>
        <end position="256"/>
    </location>
</feature>
<keyword evidence="3" id="KW-1185">Reference proteome</keyword>
<organism evidence="2 3">
    <name type="scientific">Colwellia asteriadis</name>
    <dbReference type="NCBI Taxonomy" id="517723"/>
    <lineage>
        <taxon>Bacteria</taxon>
        <taxon>Pseudomonadati</taxon>
        <taxon>Pseudomonadota</taxon>
        <taxon>Gammaproteobacteria</taxon>
        <taxon>Alteromonadales</taxon>
        <taxon>Colwelliaceae</taxon>
        <taxon>Colwellia</taxon>
    </lineage>
</organism>
<protein>
    <recommendedName>
        <fullName evidence="4">DUF3108 domain-containing protein</fullName>
    </recommendedName>
</protein>
<dbReference type="EMBL" id="BAAAFA010000003">
    <property type="protein sequence ID" value="GAA0814593.1"/>
    <property type="molecule type" value="Genomic_DNA"/>
</dbReference>
<keyword evidence="1" id="KW-0732">Signal</keyword>
<evidence type="ECO:0000256" key="1">
    <source>
        <dbReference type="SAM" id="SignalP"/>
    </source>
</evidence>
<evidence type="ECO:0000313" key="3">
    <source>
        <dbReference type="Proteomes" id="UP001500021"/>
    </source>
</evidence>
<reference evidence="3" key="1">
    <citation type="journal article" date="2019" name="Int. J. Syst. Evol. Microbiol.">
        <title>The Global Catalogue of Microorganisms (GCM) 10K type strain sequencing project: providing services to taxonomists for standard genome sequencing and annotation.</title>
        <authorList>
            <consortium name="The Broad Institute Genomics Platform"/>
            <consortium name="The Broad Institute Genome Sequencing Center for Infectious Disease"/>
            <person name="Wu L."/>
            <person name="Ma J."/>
        </authorList>
    </citation>
    <scope>NUCLEOTIDE SEQUENCE [LARGE SCALE GENOMIC DNA]</scope>
    <source>
        <strain evidence="3">JCM 15608</strain>
    </source>
</reference>
<evidence type="ECO:0008006" key="4">
    <source>
        <dbReference type="Google" id="ProtNLM"/>
    </source>
</evidence>
<sequence>MCSYHCFIKNTVLIISFLLLEAQAASIVVEDSNEISKLNPYTAKYTVSRGDNKYGNATRILSENSTTYTLTFNTNASMFFYSIETLQTSTFLWQENKIIPLIYKGKDARTFKDDKNLQLSFNHEQSILTVEKSGQKQEEKLSYGLLDPLLAYEAIRLKAIAHDKNFNVKNLQYMIYDLGGIKEYNFINSGPFIVETSLGEVNCIKLSRIRKNSDRKTHVWLAVDYDYIPIKILQENNNEEVATLAITSLVQSKELK</sequence>
<dbReference type="Proteomes" id="UP001500021">
    <property type="component" value="Unassembled WGS sequence"/>
</dbReference>
<accession>A0ABP3WEC7</accession>
<gene>
    <name evidence="2" type="ORF">GCM10009111_11680</name>
</gene>
<feature type="signal peptide" evidence="1">
    <location>
        <begin position="1"/>
        <end position="24"/>
    </location>
</feature>
<name>A0ABP3WEC7_9GAMM</name>
<evidence type="ECO:0000313" key="2">
    <source>
        <dbReference type="EMBL" id="GAA0814593.1"/>
    </source>
</evidence>
<comment type="caution">
    <text evidence="2">The sequence shown here is derived from an EMBL/GenBank/DDBJ whole genome shotgun (WGS) entry which is preliminary data.</text>
</comment>
<dbReference type="InterPro" id="IPR021457">
    <property type="entry name" value="DUF3108"/>
</dbReference>